<accession>A0A645ENR5</accession>
<dbReference type="AlphaFoldDB" id="A0A645ENR5"/>
<dbReference type="EMBL" id="VSSQ01049022">
    <property type="protein sequence ID" value="MPN03086.1"/>
    <property type="molecule type" value="Genomic_DNA"/>
</dbReference>
<evidence type="ECO:0000313" key="1">
    <source>
        <dbReference type="EMBL" id="MPN03086.1"/>
    </source>
</evidence>
<proteinExistence type="predicted"/>
<protein>
    <submittedName>
        <fullName evidence="1">Uncharacterized protein</fullName>
    </submittedName>
</protein>
<organism evidence="1">
    <name type="scientific">bioreactor metagenome</name>
    <dbReference type="NCBI Taxonomy" id="1076179"/>
    <lineage>
        <taxon>unclassified sequences</taxon>
        <taxon>metagenomes</taxon>
        <taxon>ecological metagenomes</taxon>
    </lineage>
</organism>
<comment type="caution">
    <text evidence="1">The sequence shown here is derived from an EMBL/GenBank/DDBJ whole genome shotgun (WGS) entry which is preliminary data.</text>
</comment>
<sequence length="89" mass="9825">MALALWDRLEPFFAAYLGQISHLGNLLRSGIEAEHLGALFDFVRAQDVVDFSIAPGSHRVIAVVTKRKARVVGLSFDLLARISVAIRHI</sequence>
<name>A0A645ENR5_9ZZZZ</name>
<gene>
    <name evidence="1" type="ORF">SDC9_150309</name>
</gene>
<reference evidence="1" key="1">
    <citation type="submission" date="2019-08" db="EMBL/GenBank/DDBJ databases">
        <authorList>
            <person name="Kucharzyk K."/>
            <person name="Murdoch R.W."/>
            <person name="Higgins S."/>
            <person name="Loffler F."/>
        </authorList>
    </citation>
    <scope>NUCLEOTIDE SEQUENCE</scope>
</reference>